<evidence type="ECO:0000259" key="6">
    <source>
        <dbReference type="PROSITE" id="PS51900"/>
    </source>
</evidence>
<dbReference type="PROSITE" id="PS51900">
    <property type="entry name" value="CB"/>
    <property type="match status" value="1"/>
</dbReference>
<feature type="domain" description="Tyr recombinase" evidence="5">
    <location>
        <begin position="104"/>
        <end position="166"/>
    </location>
</feature>
<feature type="domain" description="Core-binding (CB)" evidence="6">
    <location>
        <begin position="4"/>
        <end position="91"/>
    </location>
</feature>
<keyword evidence="3" id="KW-0233">DNA recombination</keyword>
<dbReference type="Pfam" id="PF13495">
    <property type="entry name" value="Phage_int_SAM_4"/>
    <property type="match status" value="1"/>
</dbReference>
<evidence type="ECO:0000256" key="3">
    <source>
        <dbReference type="ARBA" id="ARBA00023172"/>
    </source>
</evidence>
<gene>
    <name evidence="7" type="ORF">KEM10_21290</name>
</gene>
<name>A0ABS5K195_9BACT</name>
<evidence type="ECO:0000313" key="8">
    <source>
        <dbReference type="Proteomes" id="UP000708576"/>
    </source>
</evidence>
<dbReference type="SUPFAM" id="SSF56349">
    <property type="entry name" value="DNA breaking-rejoining enzymes"/>
    <property type="match status" value="1"/>
</dbReference>
<dbReference type="InterPro" id="IPR011010">
    <property type="entry name" value="DNA_brk_join_enz"/>
</dbReference>
<dbReference type="RefSeq" id="WP_212219463.1">
    <property type="nucleotide sequence ID" value="NZ_JAGUCO010000030.1"/>
</dbReference>
<dbReference type="PROSITE" id="PS51898">
    <property type="entry name" value="TYR_RECOMBINASE"/>
    <property type="match status" value="1"/>
</dbReference>
<dbReference type="InterPro" id="IPR010998">
    <property type="entry name" value="Integrase_recombinase_N"/>
</dbReference>
<dbReference type="InterPro" id="IPR044068">
    <property type="entry name" value="CB"/>
</dbReference>
<protein>
    <submittedName>
        <fullName evidence="7">Phage integrase N-terminal SAM-like domain-containing protein</fullName>
    </submittedName>
</protein>
<evidence type="ECO:0000259" key="5">
    <source>
        <dbReference type="PROSITE" id="PS51898"/>
    </source>
</evidence>
<keyword evidence="2 4" id="KW-0238">DNA-binding</keyword>
<dbReference type="Gene3D" id="1.10.150.130">
    <property type="match status" value="1"/>
</dbReference>
<comment type="caution">
    <text evidence="7">The sequence shown here is derived from an EMBL/GenBank/DDBJ whole genome shotgun (WGS) entry which is preliminary data.</text>
</comment>
<organism evidence="7 8">
    <name type="scientific">Carboxylicivirga linearis</name>
    <dbReference type="NCBI Taxonomy" id="1628157"/>
    <lineage>
        <taxon>Bacteria</taxon>
        <taxon>Pseudomonadati</taxon>
        <taxon>Bacteroidota</taxon>
        <taxon>Bacteroidia</taxon>
        <taxon>Marinilabiliales</taxon>
        <taxon>Marinilabiliaceae</taxon>
        <taxon>Carboxylicivirga</taxon>
    </lineage>
</organism>
<evidence type="ECO:0000256" key="2">
    <source>
        <dbReference type="ARBA" id="ARBA00023125"/>
    </source>
</evidence>
<reference evidence="7 8" key="1">
    <citation type="journal article" date="2015" name="Int. J. Syst. Evol. Microbiol.">
        <title>Carboxylicivirga linearis sp. nov., isolated from a sea cucumber culture pond.</title>
        <authorList>
            <person name="Wang F.Q."/>
            <person name="Zhou Y.X."/>
            <person name="Lin X.Z."/>
            <person name="Chen G.J."/>
            <person name="Du Z.J."/>
        </authorList>
    </citation>
    <scope>NUCLEOTIDE SEQUENCE [LARGE SCALE GENOMIC DNA]</scope>
    <source>
        <strain evidence="7 8">FB218</strain>
    </source>
</reference>
<dbReference type="InterPro" id="IPR004107">
    <property type="entry name" value="Integrase_SAM-like_N"/>
</dbReference>
<dbReference type="EMBL" id="JAGUCO010000030">
    <property type="protein sequence ID" value="MBS2100835.1"/>
    <property type="molecule type" value="Genomic_DNA"/>
</dbReference>
<keyword evidence="1" id="KW-0229">DNA integration</keyword>
<dbReference type="InterPro" id="IPR013762">
    <property type="entry name" value="Integrase-like_cat_sf"/>
</dbReference>
<proteinExistence type="predicted"/>
<evidence type="ECO:0000256" key="1">
    <source>
        <dbReference type="ARBA" id="ARBA00022908"/>
    </source>
</evidence>
<keyword evidence="8" id="KW-1185">Reference proteome</keyword>
<dbReference type="InterPro" id="IPR002104">
    <property type="entry name" value="Integrase_catalytic"/>
</dbReference>
<sequence>MKKSTSAPKSVKELLYCIHVRMEVEHFSHSTIANYFRSAKELCNYYGKLPDQLNEENLYQFLLYTKNERKLSRATIRIYLQGLRYMYKSIYKRIDIIKDIPFPKRTKFLPVVPSGKEVLALINGAQCLKHRMLIEVMNSAGLRRSELIRLHIDHIDFSNKRIFCKR</sequence>
<dbReference type="Gene3D" id="1.10.443.10">
    <property type="entry name" value="Intergrase catalytic core"/>
    <property type="match status" value="1"/>
</dbReference>
<dbReference type="Proteomes" id="UP000708576">
    <property type="component" value="Unassembled WGS sequence"/>
</dbReference>
<accession>A0ABS5K195</accession>
<evidence type="ECO:0000256" key="4">
    <source>
        <dbReference type="PROSITE-ProRule" id="PRU01248"/>
    </source>
</evidence>
<evidence type="ECO:0000313" key="7">
    <source>
        <dbReference type="EMBL" id="MBS2100835.1"/>
    </source>
</evidence>
<dbReference type="Pfam" id="PF00589">
    <property type="entry name" value="Phage_integrase"/>
    <property type="match status" value="1"/>
</dbReference>